<feature type="compositionally biased region" description="Basic and acidic residues" evidence="1">
    <location>
        <begin position="109"/>
        <end position="118"/>
    </location>
</feature>
<keyword evidence="3" id="KW-1185">Reference proteome</keyword>
<proteinExistence type="predicted"/>
<dbReference type="AlphaFoldDB" id="A0A9X0AJS7"/>
<gene>
    <name evidence="2" type="ORF">OCU04_007926</name>
</gene>
<dbReference type="OrthoDB" id="2157103at2759"/>
<evidence type="ECO:0000313" key="2">
    <source>
        <dbReference type="EMBL" id="KAJ8064091.1"/>
    </source>
</evidence>
<organism evidence="2 3">
    <name type="scientific">Sclerotinia nivalis</name>
    <dbReference type="NCBI Taxonomy" id="352851"/>
    <lineage>
        <taxon>Eukaryota</taxon>
        <taxon>Fungi</taxon>
        <taxon>Dikarya</taxon>
        <taxon>Ascomycota</taxon>
        <taxon>Pezizomycotina</taxon>
        <taxon>Leotiomycetes</taxon>
        <taxon>Helotiales</taxon>
        <taxon>Sclerotiniaceae</taxon>
        <taxon>Sclerotinia</taxon>
    </lineage>
</organism>
<reference evidence="2" key="1">
    <citation type="submission" date="2022-11" db="EMBL/GenBank/DDBJ databases">
        <title>Genome Resource of Sclerotinia nivalis Strain SnTB1, a Plant Pathogen Isolated from American Ginseng.</title>
        <authorList>
            <person name="Fan S."/>
        </authorList>
    </citation>
    <scope>NUCLEOTIDE SEQUENCE</scope>
    <source>
        <strain evidence="2">SnTB1</strain>
    </source>
</reference>
<dbReference type="EMBL" id="JAPEIS010000008">
    <property type="protein sequence ID" value="KAJ8064091.1"/>
    <property type="molecule type" value="Genomic_DNA"/>
</dbReference>
<evidence type="ECO:0000313" key="3">
    <source>
        <dbReference type="Proteomes" id="UP001152300"/>
    </source>
</evidence>
<sequence length="147" mass="16026">MFNRRITASAIFISRSAILIPRNSIQVRLPGPGAPALISIVSRNFHDDGRPKSEMGPAARKKVTMEGAERHTIEGASEADARKKIDANEGEKKEEKKKKGKTIAEMDEELKAKMEGREGATGVSYEGGKPVTDGFGRGVKSNMFRVI</sequence>
<feature type="compositionally biased region" description="Basic and acidic residues" evidence="1">
    <location>
        <begin position="63"/>
        <end position="94"/>
    </location>
</feature>
<accession>A0A9X0AJS7</accession>
<evidence type="ECO:0000256" key="1">
    <source>
        <dbReference type="SAM" id="MobiDB-lite"/>
    </source>
</evidence>
<comment type="caution">
    <text evidence="2">The sequence shown here is derived from an EMBL/GenBank/DDBJ whole genome shotgun (WGS) entry which is preliminary data.</text>
</comment>
<feature type="region of interest" description="Disordered" evidence="1">
    <location>
        <begin position="45"/>
        <end position="137"/>
    </location>
</feature>
<name>A0A9X0AJS7_9HELO</name>
<protein>
    <submittedName>
        <fullName evidence="2">Uncharacterized protein</fullName>
    </submittedName>
</protein>
<dbReference type="Proteomes" id="UP001152300">
    <property type="component" value="Unassembled WGS sequence"/>
</dbReference>